<dbReference type="AlphaFoldDB" id="E4Z0Y3"/>
<dbReference type="EMBL" id="FN656401">
    <property type="protein sequence ID" value="CBY41361.1"/>
    <property type="molecule type" value="Genomic_DNA"/>
</dbReference>
<proteinExistence type="predicted"/>
<protein>
    <submittedName>
        <fullName evidence="1">Uncharacterized protein</fullName>
    </submittedName>
</protein>
<accession>E4Z0Y3</accession>
<gene>
    <name evidence="1" type="ORF">GSOID_T00023428001</name>
</gene>
<dbReference type="Proteomes" id="UP000011014">
    <property type="component" value="Unassembled WGS sequence"/>
</dbReference>
<reference evidence="1" key="1">
    <citation type="journal article" date="2010" name="Science">
        <title>Plasticity of animal genome architecture unmasked by rapid evolution of a pelagic tunicate.</title>
        <authorList>
            <person name="Denoeud F."/>
            <person name="Henriet S."/>
            <person name="Mungpakdee S."/>
            <person name="Aury J.M."/>
            <person name="Da Silva C."/>
            <person name="Brinkmann H."/>
            <person name="Mikhaleva J."/>
            <person name="Olsen L.C."/>
            <person name="Jubin C."/>
            <person name="Canestro C."/>
            <person name="Bouquet J.M."/>
            <person name="Danks G."/>
            <person name="Poulain J."/>
            <person name="Campsteijn C."/>
            <person name="Adamski M."/>
            <person name="Cross I."/>
            <person name="Yadetie F."/>
            <person name="Muffato M."/>
            <person name="Louis A."/>
            <person name="Butcher S."/>
            <person name="Tsagkogeorga G."/>
            <person name="Konrad A."/>
            <person name="Singh S."/>
            <person name="Jensen M.F."/>
            <person name="Cong E.H."/>
            <person name="Eikeseth-Otteraa H."/>
            <person name="Noel B."/>
            <person name="Anthouard V."/>
            <person name="Porcel B.M."/>
            <person name="Kachouri-Lafond R."/>
            <person name="Nishino A."/>
            <person name="Ugolini M."/>
            <person name="Chourrout P."/>
            <person name="Nishida H."/>
            <person name="Aasland R."/>
            <person name="Huzurbazar S."/>
            <person name="Westhof E."/>
            <person name="Delsuc F."/>
            <person name="Lehrach H."/>
            <person name="Reinhardt R."/>
            <person name="Weissenbach J."/>
            <person name="Roy S.W."/>
            <person name="Artiguenave F."/>
            <person name="Postlethwait J.H."/>
            <person name="Manak J.R."/>
            <person name="Thompson E.M."/>
            <person name="Jaillon O."/>
            <person name="Du Pasquier L."/>
            <person name="Boudinot P."/>
            <person name="Liberles D.A."/>
            <person name="Volff J.N."/>
            <person name="Philippe H."/>
            <person name="Lenhard B."/>
            <person name="Roest Crollius H."/>
            <person name="Wincker P."/>
            <person name="Chourrout D."/>
        </authorList>
    </citation>
    <scope>NUCLEOTIDE SEQUENCE [LARGE SCALE GENOMIC DNA]</scope>
</reference>
<organism evidence="1">
    <name type="scientific">Oikopleura dioica</name>
    <name type="common">Tunicate</name>
    <dbReference type="NCBI Taxonomy" id="34765"/>
    <lineage>
        <taxon>Eukaryota</taxon>
        <taxon>Metazoa</taxon>
        <taxon>Chordata</taxon>
        <taxon>Tunicata</taxon>
        <taxon>Appendicularia</taxon>
        <taxon>Copelata</taxon>
        <taxon>Oikopleuridae</taxon>
        <taxon>Oikopleura</taxon>
    </lineage>
</organism>
<evidence type="ECO:0000313" key="1">
    <source>
        <dbReference type="EMBL" id="CBY41361.1"/>
    </source>
</evidence>
<feature type="non-terminal residue" evidence="1">
    <location>
        <position position="1"/>
    </location>
</feature>
<sequence>NLNNEHQAFGRLFSGFPGSELSVGCNGFFFTDSFRTAPYAFITLKSCIEKSSSPDLELLLQLKKAKVDYSEYYSSAEKAKMTRFEKREDDFFTIWISIWISPRQKINSEAIPVKNEIENAVESELDGMNECFMKQEHPEKRLYNHYRDNDDFLDILNIKLVDVKNVDNDVLQFRPKMIDWRLFHFQRHDIGSPIYCPIGEKGQFRILGLLTDHNIEILFGPFRLRLIKEFASPRIPKSTTTRTSTITLPSLKSTTTLEMPEIEENPWESFVTQKFKSTIENVSKLVF</sequence>
<name>E4Z0Y3_OIKDI</name>